<dbReference type="AlphaFoldDB" id="A0A1W1BU63"/>
<sequence length="122" mass="13792">MRIFNHPWIESELFYSVKSPEEIKETPANSIVLLPTLPSSLNLAKYCQKNSVAYAIRVENIKEAIFANLLGAKYTLSSKELARELMPIAQNYLFDTQILAEIDDDSEIEEMAKVNVDGVVIK</sequence>
<protein>
    <submittedName>
        <fullName evidence="1">Uncharacterized protein</fullName>
    </submittedName>
</protein>
<evidence type="ECO:0000313" key="1">
    <source>
        <dbReference type="EMBL" id="SFV57017.1"/>
    </source>
</evidence>
<organism evidence="1">
    <name type="scientific">hydrothermal vent metagenome</name>
    <dbReference type="NCBI Taxonomy" id="652676"/>
    <lineage>
        <taxon>unclassified sequences</taxon>
        <taxon>metagenomes</taxon>
        <taxon>ecological metagenomes</taxon>
    </lineage>
</organism>
<name>A0A1W1BU63_9ZZZZ</name>
<dbReference type="EMBL" id="FPHE01000072">
    <property type="protein sequence ID" value="SFV57017.1"/>
    <property type="molecule type" value="Genomic_DNA"/>
</dbReference>
<accession>A0A1W1BU63</accession>
<reference evidence="1" key="1">
    <citation type="submission" date="2016-10" db="EMBL/GenBank/DDBJ databases">
        <authorList>
            <person name="de Groot N.N."/>
        </authorList>
    </citation>
    <scope>NUCLEOTIDE SEQUENCE</scope>
</reference>
<gene>
    <name evidence="1" type="ORF">MNB_SV-12-197</name>
</gene>
<proteinExistence type="predicted"/>